<proteinExistence type="predicted"/>
<name>A0ABU1IYB5_9BACL</name>
<dbReference type="EMBL" id="JAVDQH010000006">
    <property type="protein sequence ID" value="MDR6243916.1"/>
    <property type="molecule type" value="Genomic_DNA"/>
</dbReference>
<organism evidence="2 3">
    <name type="scientific">Paenibacillus hunanensis</name>
    <dbReference type="NCBI Taxonomy" id="539262"/>
    <lineage>
        <taxon>Bacteria</taxon>
        <taxon>Bacillati</taxon>
        <taxon>Bacillota</taxon>
        <taxon>Bacilli</taxon>
        <taxon>Bacillales</taxon>
        <taxon>Paenibacillaceae</taxon>
        <taxon>Paenibacillus</taxon>
    </lineage>
</organism>
<accession>A0ABU1IYB5</accession>
<keyword evidence="3" id="KW-1185">Reference proteome</keyword>
<keyword evidence="1" id="KW-1133">Transmembrane helix</keyword>
<sequence>MNKKRIISIISIVFLVIIIITPKIIEHHIEAEVRNYLVKEKHIDLNNIAYLKAEIGKAPLLAVEVHFVDDPGMRYFYKKEQGKIVQFNTAPPIGADLNGHYTYKHKEQSD</sequence>
<dbReference type="RefSeq" id="WP_188775938.1">
    <property type="nucleotide sequence ID" value="NZ_BMMB01000005.1"/>
</dbReference>
<evidence type="ECO:0000313" key="3">
    <source>
        <dbReference type="Proteomes" id="UP001185028"/>
    </source>
</evidence>
<keyword evidence="1" id="KW-0812">Transmembrane</keyword>
<keyword evidence="1" id="KW-0472">Membrane</keyword>
<protein>
    <submittedName>
        <fullName evidence="2">Membrane protein YvbJ</fullName>
    </submittedName>
</protein>
<feature type="transmembrane region" description="Helical" evidence="1">
    <location>
        <begin position="6"/>
        <end position="25"/>
    </location>
</feature>
<gene>
    <name evidence="2" type="ORF">JOC58_001809</name>
</gene>
<evidence type="ECO:0000256" key="1">
    <source>
        <dbReference type="SAM" id="Phobius"/>
    </source>
</evidence>
<comment type="caution">
    <text evidence="2">The sequence shown here is derived from an EMBL/GenBank/DDBJ whole genome shotgun (WGS) entry which is preliminary data.</text>
</comment>
<reference evidence="2 3" key="1">
    <citation type="submission" date="2023-07" db="EMBL/GenBank/DDBJ databases">
        <title>Genomic Encyclopedia of Type Strains, Phase IV (KMG-IV): sequencing the most valuable type-strain genomes for metagenomic binning, comparative biology and taxonomic classification.</title>
        <authorList>
            <person name="Goeker M."/>
        </authorList>
    </citation>
    <scope>NUCLEOTIDE SEQUENCE [LARGE SCALE GENOMIC DNA]</scope>
    <source>
        <strain evidence="2 3">DSM 22170</strain>
    </source>
</reference>
<evidence type="ECO:0000313" key="2">
    <source>
        <dbReference type="EMBL" id="MDR6243916.1"/>
    </source>
</evidence>
<dbReference type="Proteomes" id="UP001185028">
    <property type="component" value="Unassembled WGS sequence"/>
</dbReference>